<dbReference type="Proteomes" id="UP000286402">
    <property type="component" value="Unassembled WGS sequence"/>
</dbReference>
<dbReference type="GO" id="GO:0003700">
    <property type="term" value="F:DNA-binding transcription factor activity"/>
    <property type="evidence" value="ECO:0007669"/>
    <property type="project" value="InterPro"/>
</dbReference>
<comment type="caution">
    <text evidence="4">The sequence shown here is derived from an EMBL/GenBank/DDBJ whole genome shotgun (WGS) entry which is preliminary data.</text>
</comment>
<dbReference type="PROSITE" id="PS01124">
    <property type="entry name" value="HTH_ARAC_FAMILY_2"/>
    <property type="match status" value="1"/>
</dbReference>
<dbReference type="EMBL" id="MCAQ01000001">
    <property type="protein sequence ID" value="RKF42035.1"/>
    <property type="molecule type" value="Genomic_DNA"/>
</dbReference>
<dbReference type="InterPro" id="IPR018062">
    <property type="entry name" value="HTH_AraC-typ_CS"/>
</dbReference>
<dbReference type="PROSITE" id="PS00041">
    <property type="entry name" value="HTH_ARAC_FAMILY_1"/>
    <property type="match status" value="1"/>
</dbReference>
<accession>A0A420GA19</accession>
<dbReference type="InterPro" id="IPR020449">
    <property type="entry name" value="Tscrpt_reg_AraC-type_HTH"/>
</dbReference>
<organism evidence="4 5">
    <name type="scientific">Sphingobacterium siyangense</name>
    <dbReference type="NCBI Taxonomy" id="459529"/>
    <lineage>
        <taxon>Bacteria</taxon>
        <taxon>Pseudomonadati</taxon>
        <taxon>Bacteroidota</taxon>
        <taxon>Sphingobacteriia</taxon>
        <taxon>Sphingobacteriales</taxon>
        <taxon>Sphingobacteriaceae</taxon>
        <taxon>Sphingobacterium</taxon>
    </lineage>
</organism>
<dbReference type="AlphaFoldDB" id="A0A420GA19"/>
<dbReference type="Pfam" id="PF12833">
    <property type="entry name" value="HTH_18"/>
    <property type="match status" value="1"/>
</dbReference>
<gene>
    <name evidence="4" type="ORF">BCY89_00580</name>
</gene>
<evidence type="ECO:0000313" key="4">
    <source>
        <dbReference type="EMBL" id="RKF42035.1"/>
    </source>
</evidence>
<keyword evidence="5" id="KW-1185">Reference proteome</keyword>
<name>A0A420GA19_9SPHI</name>
<keyword evidence="3" id="KW-0804">Transcription</keyword>
<evidence type="ECO:0000313" key="5">
    <source>
        <dbReference type="Proteomes" id="UP000286402"/>
    </source>
</evidence>
<keyword evidence="2" id="KW-0238">DNA-binding</keyword>
<evidence type="ECO:0000256" key="2">
    <source>
        <dbReference type="ARBA" id="ARBA00023125"/>
    </source>
</evidence>
<dbReference type="SUPFAM" id="SSF51215">
    <property type="entry name" value="Regulatory protein AraC"/>
    <property type="match status" value="1"/>
</dbReference>
<keyword evidence="1" id="KW-0805">Transcription regulation</keyword>
<dbReference type="SMART" id="SM00342">
    <property type="entry name" value="HTH_ARAC"/>
    <property type="match status" value="1"/>
</dbReference>
<protein>
    <submittedName>
        <fullName evidence="4">Uncharacterized protein</fullName>
    </submittedName>
</protein>
<dbReference type="PANTHER" id="PTHR43280:SF28">
    <property type="entry name" value="HTH-TYPE TRANSCRIPTIONAL ACTIVATOR RHAS"/>
    <property type="match status" value="1"/>
</dbReference>
<dbReference type="InterPro" id="IPR018060">
    <property type="entry name" value="HTH_AraC"/>
</dbReference>
<sequence length="287" mass="33687">MINNEKNKLDFTLLNIGYAEHLADWNFQNIKSPFARIHYVCEGEASIILKDEIIKLRPGHLYLTPAYIHHSYACSAKLSLYYIHIYENPEMRSSIFDRYTFPKEIKSDQLLETVIQHLYASNPGRELKIYDPKGYDNSSELMKNMALQTASPFARASENQAIIHLLMSRFLAEATNKIPQVEKRLLRVLDYIDENINHTISIEQLANLIFISKDHLIRLFKKHMNATPVHYINQKKIEKAQLMMLIDEDNIQQLCFKLGFENISYFNRLFKKITGETPTIYKRRISR</sequence>
<proteinExistence type="predicted"/>
<dbReference type="RefSeq" id="WP_120332438.1">
    <property type="nucleotide sequence ID" value="NZ_CP070350.1"/>
</dbReference>
<reference evidence="4 5" key="1">
    <citation type="submission" date="2016-07" db="EMBL/GenBank/DDBJ databases">
        <title>Genome analysis of Sphingobacterium siyangense T12B17.</title>
        <authorList>
            <person name="Xu D."/>
            <person name="Su Y."/>
            <person name="Zheng S."/>
        </authorList>
    </citation>
    <scope>NUCLEOTIDE SEQUENCE [LARGE SCALE GENOMIC DNA]</scope>
    <source>
        <strain evidence="4 5">T12B17</strain>
    </source>
</reference>
<dbReference type="GO" id="GO:0043565">
    <property type="term" value="F:sequence-specific DNA binding"/>
    <property type="evidence" value="ECO:0007669"/>
    <property type="project" value="InterPro"/>
</dbReference>
<evidence type="ECO:0000256" key="1">
    <source>
        <dbReference type="ARBA" id="ARBA00023015"/>
    </source>
</evidence>
<dbReference type="InterPro" id="IPR003313">
    <property type="entry name" value="AraC-bd"/>
</dbReference>
<dbReference type="PRINTS" id="PR00032">
    <property type="entry name" value="HTHARAC"/>
</dbReference>
<dbReference type="Pfam" id="PF02311">
    <property type="entry name" value="AraC_binding"/>
    <property type="match status" value="1"/>
</dbReference>
<evidence type="ECO:0000256" key="3">
    <source>
        <dbReference type="ARBA" id="ARBA00023163"/>
    </source>
</evidence>
<dbReference type="PANTHER" id="PTHR43280">
    <property type="entry name" value="ARAC-FAMILY TRANSCRIPTIONAL REGULATOR"/>
    <property type="match status" value="1"/>
</dbReference>
<dbReference type="Gene3D" id="1.10.10.60">
    <property type="entry name" value="Homeodomain-like"/>
    <property type="match status" value="2"/>
</dbReference>
<dbReference type="InterPro" id="IPR009057">
    <property type="entry name" value="Homeodomain-like_sf"/>
</dbReference>
<dbReference type="SUPFAM" id="SSF46689">
    <property type="entry name" value="Homeodomain-like"/>
    <property type="match status" value="2"/>
</dbReference>
<dbReference type="InterPro" id="IPR037923">
    <property type="entry name" value="HTH-like"/>
</dbReference>